<proteinExistence type="predicted"/>
<sequence>MASSKDLPPITTPFFPRLFIKNQFLARPQRPPKGTDLSGKVVIITGGNTGLGFECARQLLSFNLTHLILAVRSPQKGKDAAKKLHITYPKATIDVWELDMASYDSIQAFVQRAETTLSRLDIVILNSGRWAYKYGTIPSTGHEELFQINYLSTVLLCILLLPVLRSKAPAGTPGRLTIVNAALSLVAKFQNRNKTPLLPSFDDPKAYDMSESYNTSKVLAHMFLWKLVDYVSADDVVVNLADPGFVRGTQLGRDAPGVIVFLGNIFAALTARNIRDGASTYLDACLLKGKESHGCFIMGWQIKPFATMLYTPEGKEVTEKLWRETMDELSFANVQLVLESMKRR</sequence>
<reference evidence="2 3" key="1">
    <citation type="submission" date="2013-03" db="EMBL/GenBank/DDBJ databases">
        <title>The Genome Sequence of Cladophialophora psammophila CBS 110553.</title>
        <authorList>
            <consortium name="The Broad Institute Genomics Platform"/>
            <person name="Cuomo C."/>
            <person name="de Hoog S."/>
            <person name="Gorbushina A."/>
            <person name="Walker B."/>
            <person name="Young S.K."/>
            <person name="Zeng Q."/>
            <person name="Gargeya S."/>
            <person name="Fitzgerald M."/>
            <person name="Haas B."/>
            <person name="Abouelleil A."/>
            <person name="Allen A.W."/>
            <person name="Alvarado L."/>
            <person name="Arachchi H.M."/>
            <person name="Berlin A.M."/>
            <person name="Chapman S.B."/>
            <person name="Gainer-Dewar J."/>
            <person name="Goldberg J."/>
            <person name="Griggs A."/>
            <person name="Gujja S."/>
            <person name="Hansen M."/>
            <person name="Howarth C."/>
            <person name="Imamovic A."/>
            <person name="Ireland A."/>
            <person name="Larimer J."/>
            <person name="McCowan C."/>
            <person name="Murphy C."/>
            <person name="Pearson M."/>
            <person name="Poon T.W."/>
            <person name="Priest M."/>
            <person name="Roberts A."/>
            <person name="Saif S."/>
            <person name="Shea T."/>
            <person name="Sisk P."/>
            <person name="Sykes S."/>
            <person name="Wortman J."/>
            <person name="Nusbaum C."/>
            <person name="Birren B."/>
        </authorList>
    </citation>
    <scope>NUCLEOTIDE SEQUENCE [LARGE SCALE GENOMIC DNA]</scope>
    <source>
        <strain evidence="2 3">CBS 110553</strain>
    </source>
</reference>
<protein>
    <submittedName>
        <fullName evidence="2">Uncharacterized protein</fullName>
    </submittedName>
</protein>
<dbReference type="EMBL" id="AMGX01000003">
    <property type="protein sequence ID" value="EXJ74434.1"/>
    <property type="molecule type" value="Genomic_DNA"/>
</dbReference>
<gene>
    <name evidence="2" type="ORF">A1O5_02730</name>
</gene>
<dbReference type="RefSeq" id="XP_007741534.1">
    <property type="nucleotide sequence ID" value="XM_007743344.1"/>
</dbReference>
<evidence type="ECO:0000313" key="3">
    <source>
        <dbReference type="Proteomes" id="UP000019471"/>
    </source>
</evidence>
<dbReference type="PANTHER" id="PTHR43157:SF35">
    <property type="entry name" value="DEHYDROGENASE_REDUCTASE FAMILY PROTEIN, PUTATIVE-RELATED"/>
    <property type="match status" value="1"/>
</dbReference>
<dbReference type="PRINTS" id="PR00081">
    <property type="entry name" value="GDHRDH"/>
</dbReference>
<dbReference type="OrthoDB" id="191139at2759"/>
<dbReference type="AlphaFoldDB" id="W9XW09"/>
<dbReference type="Gene3D" id="3.40.50.720">
    <property type="entry name" value="NAD(P)-binding Rossmann-like Domain"/>
    <property type="match status" value="1"/>
</dbReference>
<keyword evidence="3" id="KW-1185">Reference proteome</keyword>
<dbReference type="STRING" id="1182543.W9XW09"/>
<dbReference type="HOGENOM" id="CLU_010194_44_4_1"/>
<dbReference type="InterPro" id="IPR002347">
    <property type="entry name" value="SDR_fam"/>
</dbReference>
<evidence type="ECO:0000256" key="1">
    <source>
        <dbReference type="ARBA" id="ARBA00023002"/>
    </source>
</evidence>
<organism evidence="2 3">
    <name type="scientific">Cladophialophora psammophila CBS 110553</name>
    <dbReference type="NCBI Taxonomy" id="1182543"/>
    <lineage>
        <taxon>Eukaryota</taxon>
        <taxon>Fungi</taxon>
        <taxon>Dikarya</taxon>
        <taxon>Ascomycota</taxon>
        <taxon>Pezizomycotina</taxon>
        <taxon>Eurotiomycetes</taxon>
        <taxon>Chaetothyriomycetidae</taxon>
        <taxon>Chaetothyriales</taxon>
        <taxon>Herpotrichiellaceae</taxon>
        <taxon>Cladophialophora</taxon>
    </lineage>
</organism>
<comment type="caution">
    <text evidence="2">The sequence shown here is derived from an EMBL/GenBank/DDBJ whole genome shotgun (WGS) entry which is preliminary data.</text>
</comment>
<accession>W9XW09</accession>
<dbReference type="PANTHER" id="PTHR43157">
    <property type="entry name" value="PHOSPHATIDYLINOSITOL-GLYCAN BIOSYNTHESIS CLASS F PROTEIN-RELATED"/>
    <property type="match status" value="1"/>
</dbReference>
<dbReference type="eggNOG" id="KOG1208">
    <property type="taxonomic scope" value="Eukaryota"/>
</dbReference>
<dbReference type="Proteomes" id="UP000019471">
    <property type="component" value="Unassembled WGS sequence"/>
</dbReference>
<dbReference type="InterPro" id="IPR036291">
    <property type="entry name" value="NAD(P)-bd_dom_sf"/>
</dbReference>
<keyword evidence="1" id="KW-0560">Oxidoreductase</keyword>
<dbReference type="GeneID" id="19187461"/>
<dbReference type="Pfam" id="PF00106">
    <property type="entry name" value="adh_short"/>
    <property type="match status" value="1"/>
</dbReference>
<dbReference type="SUPFAM" id="SSF51735">
    <property type="entry name" value="NAD(P)-binding Rossmann-fold domains"/>
    <property type="match status" value="1"/>
</dbReference>
<name>W9XW09_9EURO</name>
<dbReference type="GO" id="GO:0016491">
    <property type="term" value="F:oxidoreductase activity"/>
    <property type="evidence" value="ECO:0007669"/>
    <property type="project" value="UniProtKB-KW"/>
</dbReference>
<evidence type="ECO:0000313" key="2">
    <source>
        <dbReference type="EMBL" id="EXJ74434.1"/>
    </source>
</evidence>